<sequence>MGISPVQVSIASKFVKSTCIGFTDTDFAPEQFYICSFFSNFIFTPKWFPLKVYGAKHIKYEGCQEYTYLNTKYFKPNAENMD</sequence>
<gene>
    <name evidence="1" type="ORF">LCGC14_2079050</name>
</gene>
<dbReference type="AlphaFoldDB" id="A0A0F9EG07"/>
<proteinExistence type="predicted"/>
<reference evidence="1" key="1">
    <citation type="journal article" date="2015" name="Nature">
        <title>Complex archaea that bridge the gap between prokaryotes and eukaryotes.</title>
        <authorList>
            <person name="Spang A."/>
            <person name="Saw J.H."/>
            <person name="Jorgensen S.L."/>
            <person name="Zaremba-Niedzwiedzka K."/>
            <person name="Martijn J."/>
            <person name="Lind A.E."/>
            <person name="van Eijk R."/>
            <person name="Schleper C."/>
            <person name="Guy L."/>
            <person name="Ettema T.J."/>
        </authorList>
    </citation>
    <scope>NUCLEOTIDE SEQUENCE</scope>
</reference>
<accession>A0A0F9EG07</accession>
<comment type="caution">
    <text evidence="1">The sequence shown here is derived from an EMBL/GenBank/DDBJ whole genome shotgun (WGS) entry which is preliminary data.</text>
</comment>
<organism evidence="1">
    <name type="scientific">marine sediment metagenome</name>
    <dbReference type="NCBI Taxonomy" id="412755"/>
    <lineage>
        <taxon>unclassified sequences</taxon>
        <taxon>metagenomes</taxon>
        <taxon>ecological metagenomes</taxon>
    </lineage>
</organism>
<evidence type="ECO:0000313" key="1">
    <source>
        <dbReference type="EMBL" id="KKL73023.1"/>
    </source>
</evidence>
<dbReference type="EMBL" id="LAZR01025089">
    <property type="protein sequence ID" value="KKL73023.1"/>
    <property type="molecule type" value="Genomic_DNA"/>
</dbReference>
<name>A0A0F9EG07_9ZZZZ</name>
<protein>
    <submittedName>
        <fullName evidence="1">Uncharacterized protein</fullName>
    </submittedName>
</protein>